<dbReference type="EMBL" id="ML976672">
    <property type="protein sequence ID" value="KAF1974987.1"/>
    <property type="molecule type" value="Genomic_DNA"/>
</dbReference>
<evidence type="ECO:0000313" key="1">
    <source>
        <dbReference type="EMBL" id="KAF1974987.1"/>
    </source>
</evidence>
<organism evidence="1 2">
    <name type="scientific">Bimuria novae-zelandiae CBS 107.79</name>
    <dbReference type="NCBI Taxonomy" id="1447943"/>
    <lineage>
        <taxon>Eukaryota</taxon>
        <taxon>Fungi</taxon>
        <taxon>Dikarya</taxon>
        <taxon>Ascomycota</taxon>
        <taxon>Pezizomycotina</taxon>
        <taxon>Dothideomycetes</taxon>
        <taxon>Pleosporomycetidae</taxon>
        <taxon>Pleosporales</taxon>
        <taxon>Massarineae</taxon>
        <taxon>Didymosphaeriaceae</taxon>
        <taxon>Bimuria</taxon>
    </lineage>
</organism>
<sequence>MVHPEAVLASMLSLTPKIEAIHVNRNIFEPLSPLIASKPVFKAAMGVPVEGAHRFEHLRSITVDYSSMGLNDLLPLFKLPSVRELTLSSSNSDLPPGLTTASVLLEQITAFKSEYRSSPVTNLTLAGLMPVTLLKAIILVLSALEKFHFRGVAFLEHESVQH</sequence>
<keyword evidence="2" id="KW-1185">Reference proteome</keyword>
<proteinExistence type="predicted"/>
<evidence type="ECO:0008006" key="3">
    <source>
        <dbReference type="Google" id="ProtNLM"/>
    </source>
</evidence>
<gene>
    <name evidence="1" type="ORF">BU23DRAFT_597952</name>
</gene>
<reference evidence="1" key="1">
    <citation type="journal article" date="2020" name="Stud. Mycol.">
        <title>101 Dothideomycetes genomes: a test case for predicting lifestyles and emergence of pathogens.</title>
        <authorList>
            <person name="Haridas S."/>
            <person name="Albert R."/>
            <person name="Binder M."/>
            <person name="Bloem J."/>
            <person name="Labutti K."/>
            <person name="Salamov A."/>
            <person name="Andreopoulos B."/>
            <person name="Baker S."/>
            <person name="Barry K."/>
            <person name="Bills G."/>
            <person name="Bluhm B."/>
            <person name="Cannon C."/>
            <person name="Castanera R."/>
            <person name="Culley D."/>
            <person name="Daum C."/>
            <person name="Ezra D."/>
            <person name="Gonzalez J."/>
            <person name="Henrissat B."/>
            <person name="Kuo A."/>
            <person name="Liang C."/>
            <person name="Lipzen A."/>
            <person name="Lutzoni F."/>
            <person name="Magnuson J."/>
            <person name="Mondo S."/>
            <person name="Nolan M."/>
            <person name="Ohm R."/>
            <person name="Pangilinan J."/>
            <person name="Park H.-J."/>
            <person name="Ramirez L."/>
            <person name="Alfaro M."/>
            <person name="Sun H."/>
            <person name="Tritt A."/>
            <person name="Yoshinaga Y."/>
            <person name="Zwiers L.-H."/>
            <person name="Turgeon B."/>
            <person name="Goodwin S."/>
            <person name="Spatafora J."/>
            <person name="Crous P."/>
            <person name="Grigoriev I."/>
        </authorList>
    </citation>
    <scope>NUCLEOTIDE SEQUENCE</scope>
    <source>
        <strain evidence="1">CBS 107.79</strain>
    </source>
</reference>
<evidence type="ECO:0000313" key="2">
    <source>
        <dbReference type="Proteomes" id="UP000800036"/>
    </source>
</evidence>
<protein>
    <recommendedName>
        <fullName evidence="3">RNI-like protein</fullName>
    </recommendedName>
</protein>
<dbReference type="AlphaFoldDB" id="A0A6A5VNT5"/>
<dbReference type="Proteomes" id="UP000800036">
    <property type="component" value="Unassembled WGS sequence"/>
</dbReference>
<accession>A0A6A5VNT5</accession>
<name>A0A6A5VNT5_9PLEO</name>
<dbReference type="OrthoDB" id="2520703at2759"/>